<keyword evidence="2" id="KW-0645">Protease</keyword>
<evidence type="ECO:0000256" key="2">
    <source>
        <dbReference type="ARBA" id="ARBA00022670"/>
    </source>
</evidence>
<dbReference type="Proteomes" id="UP000663879">
    <property type="component" value="Unassembled WGS sequence"/>
</dbReference>
<dbReference type="Pfam" id="PF02902">
    <property type="entry name" value="Peptidase_C48"/>
    <property type="match status" value="1"/>
</dbReference>
<dbReference type="Gene3D" id="2.20.25.240">
    <property type="match status" value="1"/>
</dbReference>
<keyword evidence="4" id="KW-0863">Zinc-finger</keyword>
<proteinExistence type="inferred from homology"/>
<feature type="domain" description="MULE transposase" evidence="9">
    <location>
        <begin position="173"/>
        <end position="269"/>
    </location>
</feature>
<dbReference type="Pfam" id="PF10551">
    <property type="entry name" value="MULE"/>
    <property type="match status" value="1"/>
</dbReference>
<sequence length="361" mass="42667">NHEKPMLFVDQFIYYKNQTRPNGNVYWRCKEYFSSLKCPASLTTTGLNTEIISFSKKKRLQEHDKVNELNLQVIQMLDKCRKRARTEQNSIRQIYRSEVNNLIADTRDVENVAKTEDIPALPKIKSDISLTFDRFKLISSYKNFILYDTNDTDRIITFASKLQIEILSKSTRWHIDGTFKSCPNLYKQLFTVHALFEKEMYLCSFILLVNKTNDIYQKAFTELVSAAEDMGYTLQPKKIMSDFELAAIKAIRNVFTDCTIKGCYFHFIQCIWKNIQEKGLTTEYIKKRRKKEMVSKDCPNSLLDWDHKENIFTYDSITINNNNNHWILCNIENKNFHVYLYDSFLQQYSDLIPNLRLILNS</sequence>
<dbReference type="EMBL" id="CAJNOC010006055">
    <property type="protein sequence ID" value="CAF1068910.1"/>
    <property type="molecule type" value="Genomic_DNA"/>
</dbReference>
<evidence type="ECO:0008006" key="12">
    <source>
        <dbReference type="Google" id="ProtNLM"/>
    </source>
</evidence>
<protein>
    <recommendedName>
        <fullName evidence="12">MULE transposase domain-containing protein</fullName>
    </recommendedName>
</protein>
<evidence type="ECO:0000256" key="1">
    <source>
        <dbReference type="ARBA" id="ARBA00005234"/>
    </source>
</evidence>
<evidence type="ECO:0000313" key="10">
    <source>
        <dbReference type="EMBL" id="CAF1068910.1"/>
    </source>
</evidence>
<evidence type="ECO:0000313" key="11">
    <source>
        <dbReference type="Proteomes" id="UP000663879"/>
    </source>
</evidence>
<name>A0A814LQ90_9BILA</name>
<accession>A0A814LQ90</accession>
<feature type="domain" description="Ubiquitin-like protease family profile" evidence="7">
    <location>
        <begin position="286"/>
        <end position="349"/>
    </location>
</feature>
<comment type="similarity">
    <text evidence="1">Belongs to the peptidase C48 family.</text>
</comment>
<dbReference type="AlphaFoldDB" id="A0A814LQ90"/>
<comment type="caution">
    <text evidence="10">The sequence shown here is derived from an EMBL/GenBank/DDBJ whole genome shotgun (WGS) entry which is preliminary data.</text>
</comment>
<evidence type="ECO:0000256" key="5">
    <source>
        <dbReference type="ARBA" id="ARBA00022801"/>
    </source>
</evidence>
<gene>
    <name evidence="10" type="ORF">OXX778_LOCUS19636</name>
</gene>
<organism evidence="10 11">
    <name type="scientific">Brachionus calyciflorus</name>
    <dbReference type="NCBI Taxonomy" id="104777"/>
    <lineage>
        <taxon>Eukaryota</taxon>
        <taxon>Metazoa</taxon>
        <taxon>Spiralia</taxon>
        <taxon>Gnathifera</taxon>
        <taxon>Rotifera</taxon>
        <taxon>Eurotatoria</taxon>
        <taxon>Monogononta</taxon>
        <taxon>Pseudotrocha</taxon>
        <taxon>Ploima</taxon>
        <taxon>Brachionidae</taxon>
        <taxon>Brachionus</taxon>
    </lineage>
</organism>
<dbReference type="OrthoDB" id="9974479at2759"/>
<dbReference type="InterPro" id="IPR018289">
    <property type="entry name" value="MULE_transposase_dom"/>
</dbReference>
<evidence type="ECO:0000259" key="8">
    <source>
        <dbReference type="Pfam" id="PF04500"/>
    </source>
</evidence>
<reference evidence="10" key="1">
    <citation type="submission" date="2021-02" db="EMBL/GenBank/DDBJ databases">
        <authorList>
            <person name="Nowell W R."/>
        </authorList>
    </citation>
    <scope>NUCLEOTIDE SEQUENCE</scope>
    <source>
        <strain evidence="10">Ploen Becks lab</strain>
    </source>
</reference>
<keyword evidence="6" id="KW-0862">Zinc</keyword>
<keyword evidence="3" id="KW-0479">Metal-binding</keyword>
<evidence type="ECO:0000256" key="3">
    <source>
        <dbReference type="ARBA" id="ARBA00022723"/>
    </source>
</evidence>
<dbReference type="InterPro" id="IPR003653">
    <property type="entry name" value="Peptidase_C48_C"/>
</dbReference>
<dbReference type="GO" id="GO:0008234">
    <property type="term" value="F:cysteine-type peptidase activity"/>
    <property type="evidence" value="ECO:0007669"/>
    <property type="project" value="InterPro"/>
</dbReference>
<dbReference type="Gene3D" id="3.40.395.10">
    <property type="entry name" value="Adenoviral Proteinase, Chain A"/>
    <property type="match status" value="1"/>
</dbReference>
<dbReference type="SUPFAM" id="SSF54001">
    <property type="entry name" value="Cysteine proteinases"/>
    <property type="match status" value="1"/>
</dbReference>
<keyword evidence="5" id="KW-0378">Hydrolase</keyword>
<evidence type="ECO:0000256" key="4">
    <source>
        <dbReference type="ARBA" id="ARBA00022771"/>
    </source>
</evidence>
<feature type="non-terminal residue" evidence="10">
    <location>
        <position position="1"/>
    </location>
</feature>
<dbReference type="Pfam" id="PF04500">
    <property type="entry name" value="FLYWCH"/>
    <property type="match status" value="1"/>
</dbReference>
<dbReference type="InterPro" id="IPR038765">
    <property type="entry name" value="Papain-like_cys_pep_sf"/>
</dbReference>
<evidence type="ECO:0000259" key="9">
    <source>
        <dbReference type="Pfam" id="PF10551"/>
    </source>
</evidence>
<dbReference type="PANTHER" id="PTHR47160:SF8">
    <property type="entry name" value="MULE TRANSPOSASE DOMAIN-CONTAINING PROTEIN"/>
    <property type="match status" value="1"/>
</dbReference>
<evidence type="ECO:0000256" key="6">
    <source>
        <dbReference type="ARBA" id="ARBA00022833"/>
    </source>
</evidence>
<feature type="domain" description="FLYWCH-type" evidence="8">
    <location>
        <begin position="3"/>
        <end position="54"/>
    </location>
</feature>
<dbReference type="GO" id="GO:0008270">
    <property type="term" value="F:zinc ion binding"/>
    <property type="evidence" value="ECO:0007669"/>
    <property type="project" value="UniProtKB-KW"/>
</dbReference>
<evidence type="ECO:0000259" key="7">
    <source>
        <dbReference type="Pfam" id="PF02902"/>
    </source>
</evidence>
<dbReference type="PANTHER" id="PTHR47160">
    <property type="entry name" value="PUTATIVE-RELATED"/>
    <property type="match status" value="1"/>
</dbReference>
<keyword evidence="11" id="KW-1185">Reference proteome</keyword>
<dbReference type="GO" id="GO:0006508">
    <property type="term" value="P:proteolysis"/>
    <property type="evidence" value="ECO:0007669"/>
    <property type="project" value="UniProtKB-KW"/>
</dbReference>
<dbReference type="InterPro" id="IPR007588">
    <property type="entry name" value="Znf_FLYWCH"/>
</dbReference>